<evidence type="ECO:0000259" key="3">
    <source>
        <dbReference type="PROSITE" id="PS50004"/>
    </source>
</evidence>
<dbReference type="Gene3D" id="2.60.40.150">
    <property type="entry name" value="C2 domain"/>
    <property type="match status" value="1"/>
</dbReference>
<feature type="region of interest" description="Disordered" evidence="2">
    <location>
        <begin position="1"/>
        <end position="28"/>
    </location>
</feature>
<protein>
    <recommendedName>
        <fullName evidence="3">C2 domain-containing protein</fullName>
    </recommendedName>
</protein>
<sequence>MGCVTSRRSPGSVVSGSIHLTHKPNPDEDSEIEEIAELPIRAQDEDFDLVSAVELSVSCNNLFAGKGVTVDPTAVFYIDDGIGNWVEKGRTEIQRNNLNPSFIKSFKISYSFEKQLRFRFDIYNINYSQDSKSLKWQTQIGSAKFNIHELVCSPSHSITRDLINSNVRTENGGTISVSSEEMSRLKHRIKMQWEFINQKIKGHLILKLSRITENNEVCIYQTEGLAKIPRVWEQFELTINRLCKGDERKPVTVGVYKIDKMLVHKFLGKSEFTLEELKTNGNFETTIRNNGKPIGILKLNRFIYQEVCTFLDYVFGGCEISLIIGIDFTKSNGVPTSPNSLHYFSTENPNEYVQAIKAVGDILQYYDSDKRIPAYGFGARLPPYFDIVSHCFALNKNIFDPEVTGIDGVLNVYKSTINSIIFHGPTIFHELIKTASDYASSVQVSQEAQQYFILLILTDGIINDVESTVDEIVSGSFLPFSIIIVGIGHEDFTVMEFLDADSNPLFSKKQNRGMERDIVQFVPFSQFKGMPHELAKEVLFEIPKQMIGYMKNKGIKPNPPSKTEVLDTIGSARGQNQINSQRMMLPSPKNPHPSSMLLKNMRNQFIEDVVRLGFDEDTVIDVVDEGIPCLNVNMAIELINEKQSTIGPIKSVLKSMIVKQPEMSRQQSDEKTWERETRRTEERDYL</sequence>
<gene>
    <name evidence="4" type="ORF">BSTOLATCC_MIC61272</name>
</gene>
<dbReference type="InterPro" id="IPR000008">
    <property type="entry name" value="C2_dom"/>
</dbReference>
<evidence type="ECO:0000256" key="1">
    <source>
        <dbReference type="ARBA" id="ARBA00009048"/>
    </source>
</evidence>
<dbReference type="InterPro" id="IPR036465">
    <property type="entry name" value="vWFA_dom_sf"/>
</dbReference>
<accession>A0AAU9KB31</accession>
<comment type="similarity">
    <text evidence="1">Belongs to the copine family.</text>
</comment>
<proteinExistence type="inferred from homology"/>
<evidence type="ECO:0000313" key="5">
    <source>
        <dbReference type="Proteomes" id="UP001162131"/>
    </source>
</evidence>
<dbReference type="GO" id="GO:0071277">
    <property type="term" value="P:cellular response to calcium ion"/>
    <property type="evidence" value="ECO:0007669"/>
    <property type="project" value="TreeGrafter"/>
</dbReference>
<dbReference type="PANTHER" id="PTHR10857">
    <property type="entry name" value="COPINE"/>
    <property type="match status" value="1"/>
</dbReference>
<dbReference type="Pfam" id="PF07002">
    <property type="entry name" value="Copine"/>
    <property type="match status" value="1"/>
</dbReference>
<comment type="caution">
    <text evidence="4">The sequence shown here is derived from an EMBL/GenBank/DDBJ whole genome shotgun (WGS) entry which is preliminary data.</text>
</comment>
<dbReference type="AlphaFoldDB" id="A0AAU9KB31"/>
<feature type="compositionally biased region" description="Low complexity" evidence="2">
    <location>
        <begin position="1"/>
        <end position="17"/>
    </location>
</feature>
<dbReference type="CDD" id="cd04048">
    <property type="entry name" value="C2A_Copine"/>
    <property type="match status" value="1"/>
</dbReference>
<dbReference type="InterPro" id="IPR010734">
    <property type="entry name" value="Copine_C"/>
</dbReference>
<dbReference type="SUPFAM" id="SSF53300">
    <property type="entry name" value="vWA-like"/>
    <property type="match status" value="1"/>
</dbReference>
<keyword evidence="5" id="KW-1185">Reference proteome</keyword>
<dbReference type="Pfam" id="PF00168">
    <property type="entry name" value="C2"/>
    <property type="match status" value="2"/>
</dbReference>
<dbReference type="GO" id="GO:0005886">
    <property type="term" value="C:plasma membrane"/>
    <property type="evidence" value="ECO:0007669"/>
    <property type="project" value="TreeGrafter"/>
</dbReference>
<name>A0AAU9KB31_9CILI</name>
<dbReference type="InterPro" id="IPR035892">
    <property type="entry name" value="C2_domain_sf"/>
</dbReference>
<reference evidence="4" key="1">
    <citation type="submission" date="2021-09" db="EMBL/GenBank/DDBJ databases">
        <authorList>
            <consortium name="AG Swart"/>
            <person name="Singh M."/>
            <person name="Singh A."/>
            <person name="Seah K."/>
            <person name="Emmerich C."/>
        </authorList>
    </citation>
    <scope>NUCLEOTIDE SEQUENCE</scope>
    <source>
        <strain evidence="4">ATCC30299</strain>
    </source>
</reference>
<organism evidence="4 5">
    <name type="scientific">Blepharisma stoltei</name>
    <dbReference type="NCBI Taxonomy" id="1481888"/>
    <lineage>
        <taxon>Eukaryota</taxon>
        <taxon>Sar</taxon>
        <taxon>Alveolata</taxon>
        <taxon>Ciliophora</taxon>
        <taxon>Postciliodesmatophora</taxon>
        <taxon>Heterotrichea</taxon>
        <taxon>Heterotrichida</taxon>
        <taxon>Blepharismidae</taxon>
        <taxon>Blepharisma</taxon>
    </lineage>
</organism>
<dbReference type="SUPFAM" id="SSF49562">
    <property type="entry name" value="C2 domain (Calcium/lipid-binding domain, CaLB)"/>
    <property type="match status" value="1"/>
</dbReference>
<dbReference type="PANTHER" id="PTHR10857:SF106">
    <property type="entry name" value="C2 DOMAIN-CONTAINING PROTEIN"/>
    <property type="match status" value="1"/>
</dbReference>
<feature type="domain" description="C2" evidence="3">
    <location>
        <begin position="14"/>
        <end position="160"/>
    </location>
</feature>
<feature type="compositionally biased region" description="Basic and acidic residues" evidence="2">
    <location>
        <begin position="667"/>
        <end position="686"/>
    </location>
</feature>
<dbReference type="EMBL" id="CAJZBQ010000058">
    <property type="protein sequence ID" value="CAG9334665.1"/>
    <property type="molecule type" value="Genomic_DNA"/>
</dbReference>
<dbReference type="PROSITE" id="PS50004">
    <property type="entry name" value="C2"/>
    <property type="match status" value="1"/>
</dbReference>
<dbReference type="GO" id="GO:0005544">
    <property type="term" value="F:calcium-dependent phospholipid binding"/>
    <property type="evidence" value="ECO:0007669"/>
    <property type="project" value="InterPro"/>
</dbReference>
<evidence type="ECO:0000313" key="4">
    <source>
        <dbReference type="EMBL" id="CAG9334665.1"/>
    </source>
</evidence>
<evidence type="ECO:0000256" key="2">
    <source>
        <dbReference type="SAM" id="MobiDB-lite"/>
    </source>
</evidence>
<dbReference type="InterPro" id="IPR045052">
    <property type="entry name" value="Copine"/>
</dbReference>
<dbReference type="Proteomes" id="UP001162131">
    <property type="component" value="Unassembled WGS sequence"/>
</dbReference>
<feature type="region of interest" description="Disordered" evidence="2">
    <location>
        <begin position="660"/>
        <end position="686"/>
    </location>
</feature>